<name>A0A8J3G1C1_9PROT</name>
<organism evidence="2 3">
    <name type="scientific">Algimonas arctica</name>
    <dbReference type="NCBI Taxonomy" id="1479486"/>
    <lineage>
        <taxon>Bacteria</taxon>
        <taxon>Pseudomonadati</taxon>
        <taxon>Pseudomonadota</taxon>
        <taxon>Alphaproteobacteria</taxon>
        <taxon>Maricaulales</taxon>
        <taxon>Robiginitomaculaceae</taxon>
        <taxon>Algimonas</taxon>
    </lineage>
</organism>
<keyword evidence="3" id="KW-1185">Reference proteome</keyword>
<comment type="caution">
    <text evidence="2">The sequence shown here is derived from an EMBL/GenBank/DDBJ whole genome shotgun (WGS) entry which is preliminary data.</text>
</comment>
<gene>
    <name evidence="2" type="ORF">GCM10009069_04770</name>
</gene>
<protein>
    <submittedName>
        <fullName evidence="2">Uncharacterized protein</fullName>
    </submittedName>
</protein>
<keyword evidence="1" id="KW-0175">Coiled coil</keyword>
<dbReference type="Proteomes" id="UP000634004">
    <property type="component" value="Unassembled WGS sequence"/>
</dbReference>
<reference evidence="2" key="2">
    <citation type="submission" date="2020-09" db="EMBL/GenBank/DDBJ databases">
        <authorList>
            <person name="Sun Q."/>
            <person name="Kim S."/>
        </authorList>
    </citation>
    <scope>NUCLEOTIDE SEQUENCE</scope>
    <source>
        <strain evidence="2">KCTC 32513</strain>
    </source>
</reference>
<feature type="coiled-coil region" evidence="1">
    <location>
        <begin position="259"/>
        <end position="293"/>
    </location>
</feature>
<proteinExistence type="predicted"/>
<accession>A0A8J3G1C1</accession>
<evidence type="ECO:0000313" key="2">
    <source>
        <dbReference type="EMBL" id="GHA84697.1"/>
    </source>
</evidence>
<evidence type="ECO:0000313" key="3">
    <source>
        <dbReference type="Proteomes" id="UP000634004"/>
    </source>
</evidence>
<reference evidence="2" key="1">
    <citation type="journal article" date="2014" name="Int. J. Syst. Evol. Microbiol.">
        <title>Complete genome sequence of Corynebacterium casei LMG S-19264T (=DSM 44701T), isolated from a smear-ripened cheese.</title>
        <authorList>
            <consortium name="US DOE Joint Genome Institute (JGI-PGF)"/>
            <person name="Walter F."/>
            <person name="Albersmeier A."/>
            <person name="Kalinowski J."/>
            <person name="Ruckert C."/>
        </authorList>
    </citation>
    <scope>NUCLEOTIDE SEQUENCE</scope>
    <source>
        <strain evidence="2">KCTC 32513</strain>
    </source>
</reference>
<sequence>MKIRNFRAKSYAVGLATTTALVMVGCATGPYVSAEIPRPGLSTHDVKSILTGESNAFEPGTSNLKTTSISFGAAAQYGRFLQDAYNKALEDRSKLRQTSNLSTIWLGISALGMEATDNGGDTALISGLVASALGISSRSLLTRNHEAAYSLGARQIACVLTSATNKRPATYNDILVHTELMSLRADVEAYKALSRKIIDSSKSNIGNLSNSLLNQNIASISSAEIELGVIKPRIATGTSEVSQVVNGVTTTRTILTAEAQKAQVDLDEKNRDIEKLKMELMRIQFSASALENQHQDHKDRSADIIIKAERMIAIGEAFHTDYNRLGEQLLNKIEEIRWEVNDAVRRSEPDLIQLNSNLRSVVSNQLGFSNMSLTAPPEQNFAEDTQIEKSGDNDFGPLNVPDEIADEWEILTEEGDKIKARVVALNKTIQELSQKPVLTFPDDTFAACSNGGLQALFAPAPVSLNPANITLPKDYTGGAVLTAITGGTLPYGSPNKPNVEVTFTNNIASITVKNDAGAPGKDPLQIVISDMFGKSAILTITPSEKPPETIVAPEVEALGNTSAIVVVSESVAAKKAAVTDIQKKIVGLKLGDSESWLEDLITKSTIPDLSAQASAGKGFVDGDFGKVTRQVVQHYIKENWDGNIEDVLASKAPNPPTSCSKSTDALNSKIVLTLDGTLYPPEQLAATSEMTIDPALIDFLLKCDIIK</sequence>
<evidence type="ECO:0000256" key="1">
    <source>
        <dbReference type="SAM" id="Coils"/>
    </source>
</evidence>
<dbReference type="AlphaFoldDB" id="A0A8J3G1C1"/>
<dbReference type="PROSITE" id="PS51257">
    <property type="entry name" value="PROKAR_LIPOPROTEIN"/>
    <property type="match status" value="1"/>
</dbReference>
<dbReference type="RefSeq" id="WP_189495062.1">
    <property type="nucleotide sequence ID" value="NZ_BMZH01000002.1"/>
</dbReference>
<dbReference type="EMBL" id="BMZH01000002">
    <property type="protein sequence ID" value="GHA84697.1"/>
    <property type="molecule type" value="Genomic_DNA"/>
</dbReference>